<comment type="caution">
    <text evidence="2">The sequence shown here is derived from an EMBL/GenBank/DDBJ whole genome shotgun (WGS) entry which is preliminary data.</text>
</comment>
<reference evidence="2" key="1">
    <citation type="submission" date="2020-01" db="EMBL/GenBank/DDBJ databases">
        <title>Insect and environment-associated Actinomycetes.</title>
        <authorList>
            <person name="Currrie C."/>
            <person name="Chevrette M."/>
            <person name="Carlson C."/>
            <person name="Stubbendieck R."/>
            <person name="Wendt-Pienkowski E."/>
        </authorList>
    </citation>
    <scope>NUCLEOTIDE SEQUENCE</scope>
    <source>
        <strain evidence="2">SID7499</strain>
    </source>
</reference>
<evidence type="ECO:0000313" key="2">
    <source>
        <dbReference type="EMBL" id="NEE21321.1"/>
    </source>
</evidence>
<dbReference type="InterPro" id="IPR042070">
    <property type="entry name" value="PucR_C-HTH_sf"/>
</dbReference>
<sequence length="54" mass="6103">TGSTTEIAELLYCHRNTVRNRLDRVSRLTGRSLHRPADVAALYAGVRALELRPR</sequence>
<name>A0A6G3XU90_9ACTN</name>
<dbReference type="PANTHER" id="PTHR33744">
    <property type="entry name" value="CARBOHYDRATE DIACID REGULATOR"/>
    <property type="match status" value="1"/>
</dbReference>
<organism evidence="2">
    <name type="scientific">Streptomyces sp. SID7499</name>
    <dbReference type="NCBI Taxonomy" id="2706086"/>
    <lineage>
        <taxon>Bacteria</taxon>
        <taxon>Bacillati</taxon>
        <taxon>Actinomycetota</taxon>
        <taxon>Actinomycetes</taxon>
        <taxon>Kitasatosporales</taxon>
        <taxon>Streptomycetaceae</taxon>
        <taxon>Streptomyces</taxon>
    </lineage>
</organism>
<protein>
    <submittedName>
        <fullName evidence="2">PucR family transcriptional regulator</fullName>
    </submittedName>
</protein>
<dbReference type="Pfam" id="PF13556">
    <property type="entry name" value="HTH_30"/>
    <property type="match status" value="1"/>
</dbReference>
<dbReference type="PANTHER" id="PTHR33744:SF1">
    <property type="entry name" value="DNA-BINDING TRANSCRIPTIONAL ACTIVATOR ADER"/>
    <property type="match status" value="1"/>
</dbReference>
<dbReference type="EMBL" id="JAAGMN010008999">
    <property type="protein sequence ID" value="NEE21321.1"/>
    <property type="molecule type" value="Genomic_DNA"/>
</dbReference>
<dbReference type="AlphaFoldDB" id="A0A6G3XU90"/>
<accession>A0A6G3XU90</accession>
<dbReference type="Gene3D" id="1.10.10.2840">
    <property type="entry name" value="PucR C-terminal helix-turn-helix domain"/>
    <property type="match status" value="1"/>
</dbReference>
<evidence type="ECO:0000259" key="1">
    <source>
        <dbReference type="Pfam" id="PF13556"/>
    </source>
</evidence>
<feature type="non-terminal residue" evidence="2">
    <location>
        <position position="1"/>
    </location>
</feature>
<feature type="domain" description="PucR C-terminal helix-turn-helix" evidence="1">
    <location>
        <begin position="2"/>
        <end position="48"/>
    </location>
</feature>
<dbReference type="InterPro" id="IPR025736">
    <property type="entry name" value="PucR_C-HTH_dom"/>
</dbReference>
<proteinExistence type="predicted"/>
<dbReference type="InterPro" id="IPR051448">
    <property type="entry name" value="CdaR-like_regulators"/>
</dbReference>
<gene>
    <name evidence="2" type="ORF">G3M58_84545</name>
</gene>